<dbReference type="SUPFAM" id="SSF47413">
    <property type="entry name" value="lambda repressor-like DNA-binding domains"/>
    <property type="match status" value="1"/>
</dbReference>
<dbReference type="PANTHER" id="PTHR46558">
    <property type="entry name" value="TRACRIPTIONAL REGULATORY PROTEIN-RELATED-RELATED"/>
    <property type="match status" value="1"/>
</dbReference>
<dbReference type="EMBL" id="JBHUOQ010000001">
    <property type="protein sequence ID" value="MFD2830339.1"/>
    <property type="molecule type" value="Genomic_DNA"/>
</dbReference>
<feature type="domain" description="HTH cro/C1-type" evidence="2">
    <location>
        <begin position="4"/>
        <end position="58"/>
    </location>
</feature>
<dbReference type="InterPro" id="IPR001387">
    <property type="entry name" value="Cro/C1-type_HTH"/>
</dbReference>
<dbReference type="RefSeq" id="WP_377773175.1">
    <property type="nucleotide sequence ID" value="NZ_JBHUOQ010000001.1"/>
</dbReference>
<evidence type="ECO:0000256" key="1">
    <source>
        <dbReference type="ARBA" id="ARBA00023125"/>
    </source>
</evidence>
<dbReference type="PROSITE" id="PS50943">
    <property type="entry name" value="HTH_CROC1"/>
    <property type="match status" value="1"/>
</dbReference>
<accession>A0ABW5WY31</accession>
<dbReference type="SMART" id="SM00530">
    <property type="entry name" value="HTH_XRE"/>
    <property type="match status" value="1"/>
</dbReference>
<evidence type="ECO:0000313" key="3">
    <source>
        <dbReference type="EMBL" id="MFD2830339.1"/>
    </source>
</evidence>
<dbReference type="Gene3D" id="1.10.260.40">
    <property type="entry name" value="lambda repressor-like DNA-binding domains"/>
    <property type="match status" value="1"/>
</dbReference>
<sequence>MNTIKKKRSKKGLTQYQLAVLMGLSTATISYYERGVKRPSLHNAFKLARVLDTSIEDIFPLDAVIHEKEAN</sequence>
<dbReference type="CDD" id="cd00093">
    <property type="entry name" value="HTH_XRE"/>
    <property type="match status" value="1"/>
</dbReference>
<dbReference type="InterPro" id="IPR010982">
    <property type="entry name" value="Lambda_DNA-bd_dom_sf"/>
</dbReference>
<proteinExistence type="predicted"/>
<dbReference type="Pfam" id="PF01381">
    <property type="entry name" value="HTH_3"/>
    <property type="match status" value="1"/>
</dbReference>
<gene>
    <name evidence="3" type="ORF">ACFSX4_07625</name>
</gene>
<name>A0ABW5WY31_9STAP</name>
<comment type="caution">
    <text evidence="3">The sequence shown here is derived from an EMBL/GenBank/DDBJ whole genome shotgun (WGS) entry which is preliminary data.</text>
</comment>
<dbReference type="Proteomes" id="UP001597519">
    <property type="component" value="Unassembled WGS sequence"/>
</dbReference>
<keyword evidence="4" id="KW-1185">Reference proteome</keyword>
<keyword evidence="1" id="KW-0238">DNA-binding</keyword>
<dbReference type="PANTHER" id="PTHR46558:SF4">
    <property type="entry name" value="DNA-BIDING PHAGE PROTEIN"/>
    <property type="match status" value="1"/>
</dbReference>
<protein>
    <submittedName>
        <fullName evidence="3">Helix-turn-helix transcriptional regulator</fullName>
    </submittedName>
</protein>
<reference evidence="4" key="1">
    <citation type="journal article" date="2019" name="Int. J. Syst. Evol. Microbiol.">
        <title>The Global Catalogue of Microorganisms (GCM) 10K type strain sequencing project: providing services to taxonomists for standard genome sequencing and annotation.</title>
        <authorList>
            <consortium name="The Broad Institute Genomics Platform"/>
            <consortium name="The Broad Institute Genome Sequencing Center for Infectious Disease"/>
            <person name="Wu L."/>
            <person name="Ma J."/>
        </authorList>
    </citation>
    <scope>NUCLEOTIDE SEQUENCE [LARGE SCALE GENOMIC DNA]</scope>
    <source>
        <strain evidence="4">KCTC 33575</strain>
    </source>
</reference>
<evidence type="ECO:0000259" key="2">
    <source>
        <dbReference type="PROSITE" id="PS50943"/>
    </source>
</evidence>
<organism evidence="3 4">
    <name type="scientific">Corticicoccus populi</name>
    <dbReference type="NCBI Taxonomy" id="1812821"/>
    <lineage>
        <taxon>Bacteria</taxon>
        <taxon>Bacillati</taxon>
        <taxon>Bacillota</taxon>
        <taxon>Bacilli</taxon>
        <taxon>Bacillales</taxon>
        <taxon>Staphylococcaceae</taxon>
        <taxon>Corticicoccus</taxon>
    </lineage>
</organism>
<evidence type="ECO:0000313" key="4">
    <source>
        <dbReference type="Proteomes" id="UP001597519"/>
    </source>
</evidence>